<dbReference type="InterPro" id="IPR026569">
    <property type="entry name" value="Ribosomal_bL28"/>
</dbReference>
<dbReference type="PANTHER" id="PTHR13528:SF2">
    <property type="entry name" value="LARGE RIBOSOMAL SUBUNIT PROTEIN BL28M"/>
    <property type="match status" value="1"/>
</dbReference>
<dbReference type="GO" id="GO:0003735">
    <property type="term" value="F:structural constituent of ribosome"/>
    <property type="evidence" value="ECO:0007669"/>
    <property type="project" value="InterPro"/>
</dbReference>
<gene>
    <name evidence="7" type="ORF">CTOB1V02_LOCUS3611</name>
</gene>
<evidence type="ECO:0000256" key="1">
    <source>
        <dbReference type="ARBA" id="ARBA00008760"/>
    </source>
</evidence>
<dbReference type="SUPFAM" id="SSF143800">
    <property type="entry name" value="L28p-like"/>
    <property type="match status" value="1"/>
</dbReference>
<feature type="region of interest" description="Disordered" evidence="6">
    <location>
        <begin position="248"/>
        <end position="280"/>
    </location>
</feature>
<evidence type="ECO:0000256" key="3">
    <source>
        <dbReference type="ARBA" id="ARBA00023274"/>
    </source>
</evidence>
<dbReference type="PANTHER" id="PTHR13528">
    <property type="entry name" value="39S RIBOSOMAL PROTEIN L28, MITOCHONDRIAL"/>
    <property type="match status" value="1"/>
</dbReference>
<name>A0A7R8WB71_9CRUS</name>
<dbReference type="EMBL" id="OB660631">
    <property type="protein sequence ID" value="CAD7225679.1"/>
    <property type="molecule type" value="Genomic_DNA"/>
</dbReference>
<evidence type="ECO:0000256" key="5">
    <source>
        <dbReference type="ARBA" id="ARBA00035538"/>
    </source>
</evidence>
<dbReference type="OrthoDB" id="361870at2759"/>
<reference evidence="7" key="1">
    <citation type="submission" date="2020-11" db="EMBL/GenBank/DDBJ databases">
        <authorList>
            <person name="Tran Van P."/>
        </authorList>
    </citation>
    <scope>NUCLEOTIDE SEQUENCE</scope>
</reference>
<sequence>MAFPVMRNARNALNYPVVKFDRGVLSRLPEHYKEFFNDWKYGPLTPVYYKPEESPFFMTEQGLLKRQWKDLPIPLTPTPAADYGLWGGEHPVFGYRQKKKDEPYLKWWFPTFIRTTVYSEILNKYLSVVVTQRTLDLINDFAGFDFYILKSSNADLHSNLAMKIKRKMYLALAYKNIPYDDEKTINQVFEKYQEFAVPAEEAEWFGLTLTEAVEKQKWLETLAEEKKQPLKQAYRQELLKKLRKMKEEKTLPQYSPEDDEFNKEKKPLLSRLNPFQRSPS</sequence>
<dbReference type="InterPro" id="IPR034704">
    <property type="entry name" value="Ribosomal_bL28/bL31-like_sf"/>
</dbReference>
<proteinExistence type="inferred from homology"/>
<protein>
    <recommendedName>
        <fullName evidence="4">Large ribosomal subunit protein bL28m</fullName>
    </recommendedName>
    <alternativeName>
        <fullName evidence="5">39S ribosomal protein L28, mitochondrial</fullName>
    </alternativeName>
</protein>
<evidence type="ECO:0000256" key="2">
    <source>
        <dbReference type="ARBA" id="ARBA00022980"/>
    </source>
</evidence>
<comment type="similarity">
    <text evidence="1">Belongs to the bacterial ribosomal protein bL28 family.</text>
</comment>
<dbReference type="GO" id="GO:0005762">
    <property type="term" value="C:mitochondrial large ribosomal subunit"/>
    <property type="evidence" value="ECO:0007669"/>
    <property type="project" value="TreeGrafter"/>
</dbReference>
<evidence type="ECO:0000256" key="6">
    <source>
        <dbReference type="SAM" id="MobiDB-lite"/>
    </source>
</evidence>
<organism evidence="7">
    <name type="scientific">Cyprideis torosa</name>
    <dbReference type="NCBI Taxonomy" id="163714"/>
    <lineage>
        <taxon>Eukaryota</taxon>
        <taxon>Metazoa</taxon>
        <taxon>Ecdysozoa</taxon>
        <taxon>Arthropoda</taxon>
        <taxon>Crustacea</taxon>
        <taxon>Oligostraca</taxon>
        <taxon>Ostracoda</taxon>
        <taxon>Podocopa</taxon>
        <taxon>Podocopida</taxon>
        <taxon>Cytherocopina</taxon>
        <taxon>Cytheroidea</taxon>
        <taxon>Cytherideidae</taxon>
        <taxon>Cyprideis</taxon>
    </lineage>
</organism>
<dbReference type="AlphaFoldDB" id="A0A7R8WB71"/>
<keyword evidence="3" id="KW-0687">Ribonucleoprotein</keyword>
<keyword evidence="2" id="KW-0689">Ribosomal protein</keyword>
<evidence type="ECO:0000256" key="4">
    <source>
        <dbReference type="ARBA" id="ARBA00035269"/>
    </source>
</evidence>
<evidence type="ECO:0000313" key="7">
    <source>
        <dbReference type="EMBL" id="CAD7225679.1"/>
    </source>
</evidence>
<accession>A0A7R8WB71</accession>